<gene>
    <name evidence="2" type="ORF">HU200_003593</name>
</gene>
<proteinExistence type="predicted"/>
<keyword evidence="3" id="KW-1185">Reference proteome</keyword>
<feature type="compositionally biased region" description="Basic and acidic residues" evidence="1">
    <location>
        <begin position="77"/>
        <end position="87"/>
    </location>
</feature>
<name>A0A835FUT8_9POAL</name>
<evidence type="ECO:0000313" key="2">
    <source>
        <dbReference type="EMBL" id="KAF8776361.1"/>
    </source>
</evidence>
<feature type="region of interest" description="Disordered" evidence="1">
    <location>
        <begin position="73"/>
        <end position="126"/>
    </location>
</feature>
<sequence>MRKALEERPWAMGNEVNEFLEVEMEEGVVMVNNFLRVKADYEGSHNTDREGGEGEVLSPLVYDFWIRHWTPRKNKNAPKESRTEAKNMRKQQSPKPRAEEKREHSECRDKSHKTNDQPPAPDATMGARRCCRQPFAPPASQQMGLLPLFLRAVARLAACVAARPPAATAATVLYHAGALPRDPTLERLVCDDMLDAGDDCILRPWASCPCCPGARA</sequence>
<dbReference type="Proteomes" id="UP000636709">
    <property type="component" value="Unassembled WGS sequence"/>
</dbReference>
<comment type="caution">
    <text evidence="2">The sequence shown here is derived from an EMBL/GenBank/DDBJ whole genome shotgun (WGS) entry which is preliminary data.</text>
</comment>
<feature type="compositionally biased region" description="Basic and acidic residues" evidence="1">
    <location>
        <begin position="96"/>
        <end position="115"/>
    </location>
</feature>
<organism evidence="2 3">
    <name type="scientific">Digitaria exilis</name>
    <dbReference type="NCBI Taxonomy" id="1010633"/>
    <lineage>
        <taxon>Eukaryota</taxon>
        <taxon>Viridiplantae</taxon>
        <taxon>Streptophyta</taxon>
        <taxon>Embryophyta</taxon>
        <taxon>Tracheophyta</taxon>
        <taxon>Spermatophyta</taxon>
        <taxon>Magnoliopsida</taxon>
        <taxon>Liliopsida</taxon>
        <taxon>Poales</taxon>
        <taxon>Poaceae</taxon>
        <taxon>PACMAD clade</taxon>
        <taxon>Panicoideae</taxon>
        <taxon>Panicodae</taxon>
        <taxon>Paniceae</taxon>
        <taxon>Anthephorinae</taxon>
        <taxon>Digitaria</taxon>
    </lineage>
</organism>
<accession>A0A835FUT8</accession>
<dbReference type="PANTHER" id="PTHR37900:SF5">
    <property type="entry name" value="OS02G0159250 PROTEIN"/>
    <property type="match status" value="1"/>
</dbReference>
<reference evidence="2" key="1">
    <citation type="submission" date="2020-07" db="EMBL/GenBank/DDBJ databases">
        <title>Genome sequence and genetic diversity analysis of an under-domesticated orphan crop, white fonio (Digitaria exilis).</title>
        <authorList>
            <person name="Bennetzen J.L."/>
            <person name="Chen S."/>
            <person name="Ma X."/>
            <person name="Wang X."/>
            <person name="Yssel A.E.J."/>
            <person name="Chaluvadi S.R."/>
            <person name="Johnson M."/>
            <person name="Gangashetty P."/>
            <person name="Hamidou F."/>
            <person name="Sanogo M.D."/>
            <person name="Zwaenepoel A."/>
            <person name="Wallace J."/>
            <person name="Van De Peer Y."/>
            <person name="Van Deynze A."/>
        </authorList>
    </citation>
    <scope>NUCLEOTIDE SEQUENCE</scope>
    <source>
        <tissue evidence="2">Leaves</tissue>
    </source>
</reference>
<dbReference type="EMBL" id="JACEFO010000208">
    <property type="protein sequence ID" value="KAF8776361.1"/>
    <property type="molecule type" value="Genomic_DNA"/>
</dbReference>
<dbReference type="AlphaFoldDB" id="A0A835FUT8"/>
<dbReference type="OrthoDB" id="595024at2759"/>
<protein>
    <submittedName>
        <fullName evidence="2">Uncharacterized protein</fullName>
    </submittedName>
</protein>
<evidence type="ECO:0000256" key="1">
    <source>
        <dbReference type="SAM" id="MobiDB-lite"/>
    </source>
</evidence>
<dbReference type="PANTHER" id="PTHR37900">
    <property type="match status" value="1"/>
</dbReference>
<evidence type="ECO:0000313" key="3">
    <source>
        <dbReference type="Proteomes" id="UP000636709"/>
    </source>
</evidence>